<proteinExistence type="predicted"/>
<evidence type="ECO:0000256" key="2">
    <source>
        <dbReference type="SAM" id="Phobius"/>
    </source>
</evidence>
<keyword evidence="2" id="KW-0812">Transmembrane</keyword>
<evidence type="ECO:0000313" key="5">
    <source>
        <dbReference type="Proteomes" id="UP000249922"/>
    </source>
</evidence>
<name>A0ABM6WTG5_9RHOB</name>
<evidence type="ECO:0000256" key="1">
    <source>
        <dbReference type="SAM" id="MobiDB-lite"/>
    </source>
</evidence>
<dbReference type="RefSeq" id="WP_112888409.1">
    <property type="nucleotide sequence ID" value="NZ_CP030239.1"/>
</dbReference>
<keyword evidence="2" id="KW-0472">Membrane</keyword>
<reference evidence="4 5" key="1">
    <citation type="submission" date="2018-06" db="EMBL/GenBank/DDBJ databases">
        <title>Complete genome sequence of Paracoccus mutanolyticus strain RSP-02 isolated from cellulosic waste.</title>
        <authorList>
            <person name="Amrutha R.N."/>
            <person name="Shrivastav A."/>
            <person name="Buddana S.K."/>
            <person name="Deshpande U."/>
            <person name="Prakasham R.S."/>
        </authorList>
    </citation>
    <scope>NUCLEOTIDE SEQUENCE [LARGE SCALE GENOMIC DNA]</scope>
    <source>
        <strain evidence="4 5">RSP-02</strain>
    </source>
</reference>
<feature type="region of interest" description="Disordered" evidence="1">
    <location>
        <begin position="89"/>
        <end position="112"/>
    </location>
</feature>
<evidence type="ECO:0000259" key="3">
    <source>
        <dbReference type="Pfam" id="PF09990"/>
    </source>
</evidence>
<sequence length="112" mass="11889">MIAKVEEKSTDSAIAVAGHPLHAMAVHFPIALMICTLGVDLIYWCGGRSVQARGISPRATCSAAGAGPKRSTVRYVRRAAFLLGGLTKVPEPMEADPTDLDDRSQDEPTVTP</sequence>
<protein>
    <recommendedName>
        <fullName evidence="3">DUF2231 domain-containing protein</fullName>
    </recommendedName>
</protein>
<feature type="transmembrane region" description="Helical" evidence="2">
    <location>
        <begin position="26"/>
        <end position="46"/>
    </location>
</feature>
<keyword evidence="5" id="KW-1185">Reference proteome</keyword>
<dbReference type="Pfam" id="PF09990">
    <property type="entry name" value="DUF2231"/>
    <property type="match status" value="1"/>
</dbReference>
<dbReference type="Proteomes" id="UP000249922">
    <property type="component" value="Chromosome"/>
</dbReference>
<keyword evidence="2" id="KW-1133">Transmembrane helix</keyword>
<evidence type="ECO:0000313" key="4">
    <source>
        <dbReference type="EMBL" id="AWX93989.1"/>
    </source>
</evidence>
<organism evidence="4 5">
    <name type="scientific">Paracoccus mutanolyticus</name>
    <dbReference type="NCBI Taxonomy" id="1499308"/>
    <lineage>
        <taxon>Bacteria</taxon>
        <taxon>Pseudomonadati</taxon>
        <taxon>Pseudomonadota</taxon>
        <taxon>Alphaproteobacteria</taxon>
        <taxon>Rhodobacterales</taxon>
        <taxon>Paracoccaceae</taxon>
        <taxon>Paracoccus</taxon>
    </lineage>
</organism>
<gene>
    <name evidence="4" type="ORF">DPM13_16305</name>
</gene>
<feature type="domain" description="DUF2231" evidence="3">
    <location>
        <begin position="18"/>
        <end position="50"/>
    </location>
</feature>
<dbReference type="EMBL" id="CP030239">
    <property type="protein sequence ID" value="AWX93989.1"/>
    <property type="molecule type" value="Genomic_DNA"/>
</dbReference>
<accession>A0ABM6WTG5</accession>
<dbReference type="InterPro" id="IPR019251">
    <property type="entry name" value="DUF2231_TM"/>
</dbReference>